<dbReference type="AlphaFoldDB" id="A0A165DUE5"/>
<name>A0A165DUE5_EXIGL</name>
<dbReference type="Gene3D" id="2.60.40.640">
    <property type="match status" value="1"/>
</dbReference>
<accession>A0A165DUE5</accession>
<protein>
    <submittedName>
        <fullName evidence="2">Uncharacterized protein</fullName>
    </submittedName>
</protein>
<gene>
    <name evidence="2" type="ORF">EXIGLDRAFT_841510</name>
</gene>
<organism evidence="2 3">
    <name type="scientific">Exidia glandulosa HHB12029</name>
    <dbReference type="NCBI Taxonomy" id="1314781"/>
    <lineage>
        <taxon>Eukaryota</taxon>
        <taxon>Fungi</taxon>
        <taxon>Dikarya</taxon>
        <taxon>Basidiomycota</taxon>
        <taxon>Agaricomycotina</taxon>
        <taxon>Agaricomycetes</taxon>
        <taxon>Auriculariales</taxon>
        <taxon>Exidiaceae</taxon>
        <taxon>Exidia</taxon>
    </lineage>
</organism>
<keyword evidence="3" id="KW-1185">Reference proteome</keyword>
<proteinExistence type="predicted"/>
<dbReference type="InterPro" id="IPR014752">
    <property type="entry name" value="Arrestin-like_C"/>
</dbReference>
<sequence>MLASATPSSSSFPPAYPLPPTYTLDARPDERVLSRTTRRTRAARHEPRAQLTTKGAAYFVALRGARQVRCRDVDLPSYGRGDVVDGSVTLTTTKRVTNISVTVEGRMKCTFGEGLADTFTFLSNSYTLWDASLPSEPLHEAHDFSIPLPATFDDNGAIRALPASYAFQQGDFRTSVDYRLVVRVTARKAYLPKLTQTRRLIVPIAYKPRLRPPRAPLSQTSTLLETIKVAPDEWSNIALPTTSSLLQAEVAFPASRIFSAGQTVPLHFQLSGDAHTLASFSASYTTAPTKSSAPHDSHSHPHPHQMQCTYGLPSYDSCIASTSGTASSSASSLASTSSLGITSQHSCASSATLVSHSDIPAIMKHSGKASSSSQHITALLERRIALIGPLGPTWRTQVLATASLHLSSPLALEDGTITLDGTLVVPDDSHAALGPAYRVGALAIVDSLVFAVEMCGREKRVPVVLVSEGFFGDEEEDVEMEL</sequence>
<feature type="region of interest" description="Disordered" evidence="1">
    <location>
        <begin position="1"/>
        <end position="48"/>
    </location>
</feature>
<dbReference type="OrthoDB" id="2859187at2759"/>
<evidence type="ECO:0000313" key="3">
    <source>
        <dbReference type="Proteomes" id="UP000077266"/>
    </source>
</evidence>
<dbReference type="EMBL" id="KV426190">
    <property type="protein sequence ID" value="KZV85381.1"/>
    <property type="molecule type" value="Genomic_DNA"/>
</dbReference>
<dbReference type="Proteomes" id="UP000077266">
    <property type="component" value="Unassembled WGS sequence"/>
</dbReference>
<evidence type="ECO:0000256" key="1">
    <source>
        <dbReference type="SAM" id="MobiDB-lite"/>
    </source>
</evidence>
<evidence type="ECO:0000313" key="2">
    <source>
        <dbReference type="EMBL" id="KZV85381.1"/>
    </source>
</evidence>
<reference evidence="2 3" key="1">
    <citation type="journal article" date="2016" name="Mol. Biol. Evol.">
        <title>Comparative Genomics of Early-Diverging Mushroom-Forming Fungi Provides Insights into the Origins of Lignocellulose Decay Capabilities.</title>
        <authorList>
            <person name="Nagy L.G."/>
            <person name="Riley R."/>
            <person name="Tritt A."/>
            <person name="Adam C."/>
            <person name="Daum C."/>
            <person name="Floudas D."/>
            <person name="Sun H."/>
            <person name="Yadav J.S."/>
            <person name="Pangilinan J."/>
            <person name="Larsson K.H."/>
            <person name="Matsuura K."/>
            <person name="Barry K."/>
            <person name="Labutti K."/>
            <person name="Kuo R."/>
            <person name="Ohm R.A."/>
            <person name="Bhattacharya S.S."/>
            <person name="Shirouzu T."/>
            <person name="Yoshinaga Y."/>
            <person name="Martin F.M."/>
            <person name="Grigoriev I.V."/>
            <person name="Hibbett D.S."/>
        </authorList>
    </citation>
    <scope>NUCLEOTIDE SEQUENCE [LARGE SCALE GENOMIC DNA]</scope>
    <source>
        <strain evidence="2 3">HHB12029</strain>
    </source>
</reference>
<dbReference type="InParanoid" id="A0A165DUE5"/>
<dbReference type="STRING" id="1314781.A0A165DUE5"/>
<feature type="compositionally biased region" description="Low complexity" evidence="1">
    <location>
        <begin position="1"/>
        <end position="13"/>
    </location>
</feature>